<keyword evidence="4" id="KW-1185">Reference proteome</keyword>
<sequence>MENRAEKRRIVLVPVTAQGHVTPMMQLGEALQLKGFSITVAQRQFKQISSSLQHVPGFDFVTILESLPQSESKKVGPAEILMKLNKTSEASFKECISQLLLQQGNDIACIIYDKLMYFCEAAAKEFNLPSVIFSSSSATIQVCYSVLSKLNAEKFLTDMKDPEMQDKVLEGLHPLRYRDLPTSGFGPLETLLEMCREVVNTRTASAIIINTANCLESSSLSRLQQELEISVYPLDPLHITASLPGPSLLQEDMSCVGWLNKQKPRSVIYISLGSKAHMETKELLEMAWGLANSNQPFLWVFRPGSILGSNGIESLPEEISKMVSERGYIVKWAPQIEVLGHPAVGGFWSHCGWNSILESISEGVPMICRPFQGEQKLNAMYVESVWRIGIQVGGEVERGGVERDVKRLMMDEEGADMRERALDLKEKLKASVRSGGSSYNASTSCIIRIIRMNTHTKC</sequence>
<dbReference type="GeneID" id="104711132"/>
<evidence type="ECO:0000256" key="3">
    <source>
        <dbReference type="ARBA" id="ARBA00022679"/>
    </source>
</evidence>
<reference evidence="5" key="2">
    <citation type="submission" date="2025-08" db="UniProtKB">
        <authorList>
            <consortium name="RefSeq"/>
        </authorList>
    </citation>
    <scope>IDENTIFICATION</scope>
    <source>
        <tissue evidence="5">Leaf</tissue>
    </source>
</reference>
<dbReference type="PANTHER" id="PTHR11926:SF913">
    <property type="entry name" value="UDP-GLYCOSYLTRANSFERASE SUPERFAMILY PROTEIN-RELATED"/>
    <property type="match status" value="1"/>
</dbReference>
<proteinExistence type="inferred from homology"/>
<keyword evidence="2" id="KW-0328">Glycosyltransferase</keyword>
<protein>
    <submittedName>
        <fullName evidence="5">UDP-glycosyltransferase 76E4-like</fullName>
    </submittedName>
</protein>
<dbReference type="InterPro" id="IPR002213">
    <property type="entry name" value="UDP_glucos_trans"/>
</dbReference>
<accession>A0ABM0TGJ8</accession>
<dbReference type="CDD" id="cd03784">
    <property type="entry name" value="GT1_Gtf-like"/>
    <property type="match status" value="1"/>
</dbReference>
<evidence type="ECO:0000313" key="5">
    <source>
        <dbReference type="RefSeq" id="XP_010426114.1"/>
    </source>
</evidence>
<evidence type="ECO:0000256" key="1">
    <source>
        <dbReference type="ARBA" id="ARBA00009995"/>
    </source>
</evidence>
<dbReference type="SUPFAM" id="SSF53756">
    <property type="entry name" value="UDP-Glycosyltransferase/glycogen phosphorylase"/>
    <property type="match status" value="1"/>
</dbReference>
<dbReference type="Gene3D" id="3.40.50.2000">
    <property type="entry name" value="Glycogen Phosphorylase B"/>
    <property type="match status" value="2"/>
</dbReference>
<comment type="similarity">
    <text evidence="1">Belongs to the UDP-glycosyltransferase family.</text>
</comment>
<evidence type="ECO:0000313" key="4">
    <source>
        <dbReference type="Proteomes" id="UP000694864"/>
    </source>
</evidence>
<dbReference type="PANTHER" id="PTHR11926">
    <property type="entry name" value="GLUCOSYL/GLUCURONOSYL TRANSFERASES"/>
    <property type="match status" value="1"/>
</dbReference>
<gene>
    <name evidence="5" type="primary">LOC104711132</name>
</gene>
<reference evidence="4" key="1">
    <citation type="journal article" date="2014" name="Nat. Commun.">
        <title>The emerging biofuel crop Camelina sativa retains a highly undifferentiated hexaploid genome structure.</title>
        <authorList>
            <person name="Kagale S."/>
            <person name="Koh C."/>
            <person name="Nixon J."/>
            <person name="Bollina V."/>
            <person name="Clarke W.E."/>
            <person name="Tuteja R."/>
            <person name="Spillane C."/>
            <person name="Robinson S.J."/>
            <person name="Links M.G."/>
            <person name="Clarke C."/>
            <person name="Higgins E.E."/>
            <person name="Huebert T."/>
            <person name="Sharpe A.G."/>
            <person name="Parkin I.A."/>
        </authorList>
    </citation>
    <scope>NUCLEOTIDE SEQUENCE [LARGE SCALE GENOMIC DNA]</scope>
    <source>
        <strain evidence="4">cv. DH55</strain>
    </source>
</reference>
<dbReference type="RefSeq" id="XP_010426114.1">
    <property type="nucleotide sequence ID" value="XM_010427812.2"/>
</dbReference>
<organism evidence="4 5">
    <name type="scientific">Camelina sativa</name>
    <name type="common">False flax</name>
    <name type="synonym">Myagrum sativum</name>
    <dbReference type="NCBI Taxonomy" id="90675"/>
    <lineage>
        <taxon>Eukaryota</taxon>
        <taxon>Viridiplantae</taxon>
        <taxon>Streptophyta</taxon>
        <taxon>Embryophyta</taxon>
        <taxon>Tracheophyta</taxon>
        <taxon>Spermatophyta</taxon>
        <taxon>Magnoliopsida</taxon>
        <taxon>eudicotyledons</taxon>
        <taxon>Gunneridae</taxon>
        <taxon>Pentapetalae</taxon>
        <taxon>rosids</taxon>
        <taxon>malvids</taxon>
        <taxon>Brassicales</taxon>
        <taxon>Brassicaceae</taxon>
        <taxon>Camelineae</taxon>
        <taxon>Camelina</taxon>
    </lineage>
</organism>
<keyword evidence="3" id="KW-0808">Transferase</keyword>
<evidence type="ECO:0000256" key="2">
    <source>
        <dbReference type="ARBA" id="ARBA00022676"/>
    </source>
</evidence>
<name>A0ABM0TGJ8_CAMSA</name>
<dbReference type="Pfam" id="PF00201">
    <property type="entry name" value="UDPGT"/>
    <property type="match status" value="1"/>
</dbReference>
<dbReference type="Proteomes" id="UP000694864">
    <property type="component" value="Chromosome 9"/>
</dbReference>